<keyword evidence="1" id="KW-0863">Zinc-finger</keyword>
<keyword evidence="5" id="KW-1185">Reference proteome</keyword>
<gene>
    <name evidence="4" type="ORF">QJS10_CPA05g01439</name>
</gene>
<feature type="compositionally biased region" description="Basic and acidic residues" evidence="2">
    <location>
        <begin position="1"/>
        <end position="11"/>
    </location>
</feature>
<feature type="region of interest" description="Disordered" evidence="2">
    <location>
        <begin position="347"/>
        <end position="378"/>
    </location>
</feature>
<evidence type="ECO:0000259" key="3">
    <source>
        <dbReference type="PROSITE" id="PS50158"/>
    </source>
</evidence>
<dbReference type="Gene3D" id="4.10.60.10">
    <property type="entry name" value="Zinc finger, CCHC-type"/>
    <property type="match status" value="1"/>
</dbReference>
<sequence>MWSGAERDGRWFKTGGESGSGGAGGGLRQLGCHLEGGTRSLGEVGNSSKSRHGEWVQVSRKRKWVSGGNRGGAGGVMGRIRCYRCLGMGHRALECREPPTCWSCGKRGHRSSGCRSADKSEAMEVGGREGNQGSLAPVTKVSSTGQTQEVHIPWSPSLEGREERFNRSVLLTWRGEQRVIWEEVEEATLQRWPGIPPFRCWPLGVNNAIIRLPSLSLKDIFIREEQLDLTTGQIIFGDCSLAVGGLEAEGQKVELILRGIPLLWRSEEVMRRVAQTWGHLMEVKEVVEEEPFFVIRMGVWRNAQTPIAPSLVMNLDGWKVRILVEVVGSGVRRSFAEVAKSALGGGKDGRCRPSDACGSGAVKVRTRRSESGEVGRPNSVELVSGEEDQKRKGVVGGQSVSGVLFHEKGNQTPVLKIKRKVRELSISAGVGAPPVTLVRSDGVHRLLAPAILDQPSLDGQVMTRVVKEKVRVLKHVVVGGHVEKSQVGRCQEEVLDDRQVASKGNCFPVGVARCYSGPHSDYILRRPDLGWAPYFGKFAHGSSDPVRQTSSGPTDPGIEPDRVSGGTWPYFMQEDGVVRWKWSPYPMQGRGIMVCESCDSSVGETGQVIAGAGR</sequence>
<protein>
    <recommendedName>
        <fullName evidence="3">CCHC-type domain-containing protein</fullName>
    </recommendedName>
</protein>
<organism evidence="4 5">
    <name type="scientific">Acorus calamus</name>
    <name type="common">Sweet flag</name>
    <dbReference type="NCBI Taxonomy" id="4465"/>
    <lineage>
        <taxon>Eukaryota</taxon>
        <taxon>Viridiplantae</taxon>
        <taxon>Streptophyta</taxon>
        <taxon>Embryophyta</taxon>
        <taxon>Tracheophyta</taxon>
        <taxon>Spermatophyta</taxon>
        <taxon>Magnoliopsida</taxon>
        <taxon>Liliopsida</taxon>
        <taxon>Acoraceae</taxon>
        <taxon>Acorus</taxon>
    </lineage>
</organism>
<evidence type="ECO:0000313" key="4">
    <source>
        <dbReference type="EMBL" id="KAK1316691.1"/>
    </source>
</evidence>
<dbReference type="GO" id="GO:0003676">
    <property type="term" value="F:nucleic acid binding"/>
    <property type="evidence" value="ECO:0007669"/>
    <property type="project" value="InterPro"/>
</dbReference>
<feature type="region of interest" description="Disordered" evidence="2">
    <location>
        <begin position="1"/>
        <end position="24"/>
    </location>
</feature>
<reference evidence="4" key="1">
    <citation type="journal article" date="2023" name="Nat. Commun.">
        <title>Diploid and tetraploid genomes of Acorus and the evolution of monocots.</title>
        <authorList>
            <person name="Ma L."/>
            <person name="Liu K.W."/>
            <person name="Li Z."/>
            <person name="Hsiao Y.Y."/>
            <person name="Qi Y."/>
            <person name="Fu T."/>
            <person name="Tang G.D."/>
            <person name="Zhang D."/>
            <person name="Sun W.H."/>
            <person name="Liu D.K."/>
            <person name="Li Y."/>
            <person name="Chen G.Z."/>
            <person name="Liu X.D."/>
            <person name="Liao X.Y."/>
            <person name="Jiang Y.T."/>
            <person name="Yu X."/>
            <person name="Hao Y."/>
            <person name="Huang J."/>
            <person name="Zhao X.W."/>
            <person name="Ke S."/>
            <person name="Chen Y.Y."/>
            <person name="Wu W.L."/>
            <person name="Hsu J.L."/>
            <person name="Lin Y.F."/>
            <person name="Huang M.D."/>
            <person name="Li C.Y."/>
            <person name="Huang L."/>
            <person name="Wang Z.W."/>
            <person name="Zhao X."/>
            <person name="Zhong W.Y."/>
            <person name="Peng D.H."/>
            <person name="Ahmad S."/>
            <person name="Lan S."/>
            <person name="Zhang J.S."/>
            <person name="Tsai W.C."/>
            <person name="Van de Peer Y."/>
            <person name="Liu Z.J."/>
        </authorList>
    </citation>
    <scope>NUCLEOTIDE SEQUENCE</scope>
    <source>
        <strain evidence="4">CP</strain>
    </source>
</reference>
<proteinExistence type="predicted"/>
<evidence type="ECO:0000313" key="5">
    <source>
        <dbReference type="Proteomes" id="UP001180020"/>
    </source>
</evidence>
<keyword evidence="1" id="KW-0479">Metal-binding</keyword>
<dbReference type="PROSITE" id="PS50158">
    <property type="entry name" value="ZF_CCHC"/>
    <property type="match status" value="1"/>
</dbReference>
<evidence type="ECO:0000256" key="2">
    <source>
        <dbReference type="SAM" id="MobiDB-lite"/>
    </source>
</evidence>
<accession>A0AAV9ESX2</accession>
<dbReference type="Proteomes" id="UP001180020">
    <property type="component" value="Unassembled WGS sequence"/>
</dbReference>
<comment type="caution">
    <text evidence="4">The sequence shown here is derived from an EMBL/GenBank/DDBJ whole genome shotgun (WGS) entry which is preliminary data.</text>
</comment>
<keyword evidence="1" id="KW-0862">Zinc</keyword>
<feature type="domain" description="CCHC-type" evidence="3">
    <location>
        <begin position="101"/>
        <end position="116"/>
    </location>
</feature>
<dbReference type="SMART" id="SM00343">
    <property type="entry name" value="ZnF_C2HC"/>
    <property type="match status" value="2"/>
</dbReference>
<dbReference type="InterPro" id="IPR001878">
    <property type="entry name" value="Znf_CCHC"/>
</dbReference>
<feature type="region of interest" description="Disordered" evidence="2">
    <location>
        <begin position="124"/>
        <end position="146"/>
    </location>
</feature>
<dbReference type="SUPFAM" id="SSF57756">
    <property type="entry name" value="Retrovirus zinc finger-like domains"/>
    <property type="match status" value="1"/>
</dbReference>
<evidence type="ECO:0000256" key="1">
    <source>
        <dbReference type="PROSITE-ProRule" id="PRU00047"/>
    </source>
</evidence>
<name>A0AAV9ESX2_ACOCL</name>
<reference evidence="4" key="2">
    <citation type="submission" date="2023-06" db="EMBL/GenBank/DDBJ databases">
        <authorList>
            <person name="Ma L."/>
            <person name="Liu K.-W."/>
            <person name="Li Z."/>
            <person name="Hsiao Y.-Y."/>
            <person name="Qi Y."/>
            <person name="Fu T."/>
            <person name="Tang G."/>
            <person name="Zhang D."/>
            <person name="Sun W.-H."/>
            <person name="Liu D.-K."/>
            <person name="Li Y."/>
            <person name="Chen G.-Z."/>
            <person name="Liu X.-D."/>
            <person name="Liao X.-Y."/>
            <person name="Jiang Y.-T."/>
            <person name="Yu X."/>
            <person name="Hao Y."/>
            <person name="Huang J."/>
            <person name="Zhao X.-W."/>
            <person name="Ke S."/>
            <person name="Chen Y.-Y."/>
            <person name="Wu W.-L."/>
            <person name="Hsu J.-L."/>
            <person name="Lin Y.-F."/>
            <person name="Huang M.-D."/>
            <person name="Li C.-Y."/>
            <person name="Huang L."/>
            <person name="Wang Z.-W."/>
            <person name="Zhao X."/>
            <person name="Zhong W.-Y."/>
            <person name="Peng D.-H."/>
            <person name="Ahmad S."/>
            <person name="Lan S."/>
            <person name="Zhang J.-S."/>
            <person name="Tsai W.-C."/>
            <person name="Van De Peer Y."/>
            <person name="Liu Z.-J."/>
        </authorList>
    </citation>
    <scope>NUCLEOTIDE SEQUENCE</scope>
    <source>
        <strain evidence="4">CP</strain>
        <tissue evidence="4">Leaves</tissue>
    </source>
</reference>
<dbReference type="GO" id="GO:0008270">
    <property type="term" value="F:zinc ion binding"/>
    <property type="evidence" value="ECO:0007669"/>
    <property type="project" value="UniProtKB-KW"/>
</dbReference>
<dbReference type="AlphaFoldDB" id="A0AAV9ESX2"/>
<dbReference type="InterPro" id="IPR036875">
    <property type="entry name" value="Znf_CCHC_sf"/>
</dbReference>
<feature type="region of interest" description="Disordered" evidence="2">
    <location>
        <begin position="542"/>
        <end position="564"/>
    </location>
</feature>
<dbReference type="EMBL" id="JAUJYO010000005">
    <property type="protein sequence ID" value="KAK1316691.1"/>
    <property type="molecule type" value="Genomic_DNA"/>
</dbReference>